<dbReference type="EMBL" id="JBJURJ010000020">
    <property type="protein sequence ID" value="MFM9331609.1"/>
    <property type="molecule type" value="Genomic_DNA"/>
</dbReference>
<reference evidence="1" key="1">
    <citation type="submission" date="2024-12" db="EMBL/GenBank/DDBJ databases">
        <authorList>
            <person name="Wu N."/>
        </authorList>
    </citation>
    <scope>NUCLEOTIDE SEQUENCE</scope>
    <source>
        <strain evidence="1">P15</strain>
    </source>
</reference>
<sequence length="778" mass="89021">MKVIETYKSKKYLLRILLSISCIIVIILLFSSTVLHYSSETRVLHMQEEANRKVMNQINRNLSYMNEIINNLAVTLYSDMEIAPLMLNPGDMDVIRSTQRLQKSYISSSFLHSILIYNGHNGKAYTAGQLSYSSGSNPPLDRLVQLLKSKEKQPRMELIPMNFSGEAHRVDFFSYIMYESYYDDNENESVLVLNIKPQWIFDNLKIVNDFAAPQQSSVFIIDEAGQIIISGNQENIPEVNLLRQTIADKSGGGQESFSFFSREIGGKKYVVSFMDMGINHWKVVSIQPYNAVLGGIYEMRVTSVMVILCFFILSIGASIYISHKLYRPVDIMLKQIRSHLEHDDSPPQPEQDELTYVSSVYSSMAKRLGGALYEQNRQRTIAKNYHMRRLLLDSSLLSAEEWTECIRQNGLRLDLQGGFLVAIVKIDDYRKFAENTSPREKAMYSFAISNIAEESVTARSFLCETVDTRNDHLVLLVSGISAENAQGEELPGLMETIQEIVWRYYKLSLSIAVSGTFQGYGNIALHYNKTLQISTYKLLFGRKALITPERVASNMEQVEYIGSAELDKKLAEGIKTNDLPLMENAVGQLLHYISAYHYDHIVHGLLHVVDVIKATVRELNKNRVTTLRIDLSTLSQRVLEQETMTEILELLLQTCRDLHDQLKHSEQDKNDVLIDAIKEAIELNYTDMGYSLQSVASMLRMTPAYIGRMFRQNEMMSVGEYINEVRLNSALHYLETKSYSIKEIMELVGYSNESTFFKLFKKKFGVTPKEYRLKNNIK</sequence>
<accession>A0ACC7P3G9</accession>
<comment type="caution">
    <text evidence="1">The sequence shown here is derived from an EMBL/GenBank/DDBJ whole genome shotgun (WGS) entry which is preliminary data.</text>
</comment>
<gene>
    <name evidence="1" type="ORF">ACI1P1_25245</name>
</gene>
<proteinExistence type="predicted"/>
<evidence type="ECO:0000313" key="1">
    <source>
        <dbReference type="EMBL" id="MFM9331609.1"/>
    </source>
</evidence>
<keyword evidence="2" id="KW-1185">Reference proteome</keyword>
<dbReference type="Proteomes" id="UP001631969">
    <property type="component" value="Unassembled WGS sequence"/>
</dbReference>
<name>A0ACC7P3G9_9BACL</name>
<evidence type="ECO:0000313" key="2">
    <source>
        <dbReference type="Proteomes" id="UP001631969"/>
    </source>
</evidence>
<protein>
    <submittedName>
        <fullName evidence="1">AraC family transcriptional regulator</fullName>
    </submittedName>
</protein>
<organism evidence="1 2">
    <name type="scientific">Paenibacillus mesotrionivorans</name>
    <dbReference type="NCBI Taxonomy" id="3160968"/>
    <lineage>
        <taxon>Bacteria</taxon>
        <taxon>Bacillati</taxon>
        <taxon>Bacillota</taxon>
        <taxon>Bacilli</taxon>
        <taxon>Bacillales</taxon>
        <taxon>Paenibacillaceae</taxon>
        <taxon>Paenibacillus</taxon>
    </lineage>
</organism>